<accession>A0A938YFB7</accession>
<evidence type="ECO:0000313" key="2">
    <source>
        <dbReference type="EMBL" id="MBM9474832.1"/>
    </source>
</evidence>
<comment type="caution">
    <text evidence="2">The sequence shown here is derived from an EMBL/GenBank/DDBJ whole genome shotgun (WGS) entry which is preliminary data.</text>
</comment>
<feature type="compositionally biased region" description="Low complexity" evidence="1">
    <location>
        <begin position="77"/>
        <end position="89"/>
    </location>
</feature>
<reference evidence="2" key="1">
    <citation type="submission" date="2021-01" db="EMBL/GenBank/DDBJ databases">
        <title>KCTC 19127 draft genome.</title>
        <authorList>
            <person name="An D."/>
        </authorList>
    </citation>
    <scope>NUCLEOTIDE SEQUENCE</scope>
    <source>
        <strain evidence="2">KCTC 19127</strain>
    </source>
</reference>
<proteinExistence type="predicted"/>
<organism evidence="2 3">
    <name type="scientific">Nakamurella flavida</name>
    <dbReference type="NCBI Taxonomy" id="363630"/>
    <lineage>
        <taxon>Bacteria</taxon>
        <taxon>Bacillati</taxon>
        <taxon>Actinomycetota</taxon>
        <taxon>Actinomycetes</taxon>
        <taxon>Nakamurellales</taxon>
        <taxon>Nakamurellaceae</taxon>
        <taxon>Nakamurella</taxon>
    </lineage>
</organism>
<feature type="region of interest" description="Disordered" evidence="1">
    <location>
        <begin position="1"/>
        <end position="32"/>
    </location>
</feature>
<dbReference type="EMBL" id="JAERWL010000001">
    <property type="protein sequence ID" value="MBM9474832.1"/>
    <property type="molecule type" value="Genomic_DNA"/>
</dbReference>
<keyword evidence="3" id="KW-1185">Reference proteome</keyword>
<feature type="compositionally biased region" description="Low complexity" evidence="1">
    <location>
        <begin position="122"/>
        <end position="132"/>
    </location>
</feature>
<name>A0A938YFB7_9ACTN</name>
<gene>
    <name evidence="2" type="ORF">JL107_00075</name>
</gene>
<dbReference type="AlphaFoldDB" id="A0A938YFB7"/>
<evidence type="ECO:0000313" key="3">
    <source>
        <dbReference type="Proteomes" id="UP000663801"/>
    </source>
</evidence>
<evidence type="ECO:0000256" key="1">
    <source>
        <dbReference type="SAM" id="MobiDB-lite"/>
    </source>
</evidence>
<feature type="compositionally biased region" description="Low complexity" evidence="1">
    <location>
        <begin position="99"/>
        <end position="114"/>
    </location>
</feature>
<dbReference type="RefSeq" id="WP_205254989.1">
    <property type="nucleotide sequence ID" value="NZ_BAAAPV010000001.1"/>
</dbReference>
<feature type="region of interest" description="Disordered" evidence="1">
    <location>
        <begin position="77"/>
        <end position="149"/>
    </location>
</feature>
<dbReference type="Proteomes" id="UP000663801">
    <property type="component" value="Unassembled WGS sequence"/>
</dbReference>
<protein>
    <submittedName>
        <fullName evidence="2">Uncharacterized protein</fullName>
    </submittedName>
</protein>
<sequence>MHRLRPTRPRPTPAQPLRSASTLRHTSPRRTGLRAATGALAVLLTVAACGSSTQDQAGALAAALSSAASAGQASAAAAPTSTASDPAGAETGDPTTGELAGTPATTTLVGTTAPDPSTAAETTGSGTDSPGGTDDGQDGTGGGDGLAGMDEEMAAMSPECQGALNGFLAISPLLLGPITGGSVTQAEIDQAFAAADGVLPADLTDEAAVIRQAAQDSIGVDMSRAAEIIDDPAVTAAMDALSEGVDLRCGGG</sequence>